<keyword evidence="2" id="KW-1185">Reference proteome</keyword>
<sequence>MAAATTWSSFFLITDARPAHASCIPRERDALLAFNEGINDTDGYLGSWQQGGRRQHCCRWVGISCNKVTGHVTQLDLGQSFLVGHINPSLISLEHLEYLNLNGTGITGPNGVIPEFLGSFQSLKHLDLSEMPAFSGILPRQLGNLTKLEYLDLSTSNSAVYSTDVSWLSRLPRLVYLDMSYMNLSSIPADWPLVVNMLPSLEYLGLRGCSLSSASQPLTHLNLTNLQHLDLFYNNLSHPIASSWFWNITSMEHLNLDETYLYGAFPDALGNMTSLMSLRFSHFADSVTIVYPTTMTVDLKNLCDLERLTLDESLSGGNITEFIDNLPQCSSNRLQYLAMHSNNMVGMMPTDVGKLTSLQLLILSHNNITGPIPPGIGDYTYIEYLDLAHNYLTGSIPPHIASCTRLVHLLLSDNRLSAHIPSKIGMLRNLTELDLSRNSLDGEVTREHLVISRA</sequence>
<accession>A0ACD5Z9J9</accession>
<proteinExistence type="predicted"/>
<protein>
    <submittedName>
        <fullName evidence="1">Uncharacterized protein</fullName>
    </submittedName>
</protein>
<organism evidence="1 2">
    <name type="scientific">Avena sativa</name>
    <name type="common">Oat</name>
    <dbReference type="NCBI Taxonomy" id="4498"/>
    <lineage>
        <taxon>Eukaryota</taxon>
        <taxon>Viridiplantae</taxon>
        <taxon>Streptophyta</taxon>
        <taxon>Embryophyta</taxon>
        <taxon>Tracheophyta</taxon>
        <taxon>Spermatophyta</taxon>
        <taxon>Magnoliopsida</taxon>
        <taxon>Liliopsida</taxon>
        <taxon>Poales</taxon>
        <taxon>Poaceae</taxon>
        <taxon>BOP clade</taxon>
        <taxon>Pooideae</taxon>
        <taxon>Poodae</taxon>
        <taxon>Poeae</taxon>
        <taxon>Poeae Chloroplast Group 1 (Aveneae type)</taxon>
        <taxon>Aveninae</taxon>
        <taxon>Avena</taxon>
    </lineage>
</organism>
<reference evidence="1" key="1">
    <citation type="submission" date="2021-05" db="EMBL/GenBank/DDBJ databases">
        <authorList>
            <person name="Scholz U."/>
            <person name="Mascher M."/>
            <person name="Fiebig A."/>
        </authorList>
    </citation>
    <scope>NUCLEOTIDE SEQUENCE [LARGE SCALE GENOMIC DNA]</scope>
</reference>
<name>A0ACD5Z9J9_AVESA</name>
<dbReference type="Proteomes" id="UP001732700">
    <property type="component" value="Chromosome 6C"/>
</dbReference>
<evidence type="ECO:0000313" key="1">
    <source>
        <dbReference type="EnsemblPlants" id="AVESA.00010b.r2.6CG1124730.1.CDS"/>
    </source>
</evidence>
<reference evidence="1" key="2">
    <citation type="submission" date="2025-09" db="UniProtKB">
        <authorList>
            <consortium name="EnsemblPlants"/>
        </authorList>
    </citation>
    <scope>IDENTIFICATION</scope>
</reference>
<evidence type="ECO:0000313" key="2">
    <source>
        <dbReference type="Proteomes" id="UP001732700"/>
    </source>
</evidence>
<dbReference type="EnsemblPlants" id="AVESA.00010b.r2.6CG1124730.1">
    <property type="protein sequence ID" value="AVESA.00010b.r2.6CG1124730.1.CDS"/>
    <property type="gene ID" value="AVESA.00010b.r2.6CG1124730"/>
</dbReference>